<feature type="transmembrane region" description="Helical" evidence="1">
    <location>
        <begin position="123"/>
        <end position="140"/>
    </location>
</feature>
<protein>
    <recommendedName>
        <fullName evidence="2">Thioredoxin domain-containing protein</fullName>
    </recommendedName>
</protein>
<dbReference type="EMBL" id="NDWU01000005">
    <property type="protein sequence ID" value="PUA32991.1"/>
    <property type="molecule type" value="Genomic_DNA"/>
</dbReference>
<dbReference type="GO" id="GO:0016491">
    <property type="term" value="F:oxidoreductase activity"/>
    <property type="evidence" value="ECO:0007669"/>
    <property type="project" value="InterPro"/>
</dbReference>
<sequence length="322" mass="35109">MGLSLFTLLALRTGVMRTCTFTSSQVEGDKLNYRFGRHTFWVMSSGAKKAVKMDARYRFLARLILGLFIVFAVWLVSGTLAAAAGIPNLAAKEAGLDCLCSPVLVTLFGYYAKVGGLEVNLSFLVPALLFGMLLLLLYASRKEAFQARIKQTVAISLLISIIGIVGVVSTAYVGGELSPYIQTPKPLHLQIEFELLNGEVVTLADFRGKPLLLELMSPWCKYCSMEVNELRKITEKYGGALNVLSVCADSRATVKDVAIFNEAHGVSWQTGIDPTGRLMDAFGAPGYPYLVLLDKEGNVVKVFKGLTKAETIEAYADEVVSR</sequence>
<feature type="domain" description="Thioredoxin" evidence="2">
    <location>
        <begin position="181"/>
        <end position="321"/>
    </location>
</feature>
<feature type="transmembrane region" description="Helical" evidence="1">
    <location>
        <begin position="59"/>
        <end position="82"/>
    </location>
</feature>
<dbReference type="PROSITE" id="PS51352">
    <property type="entry name" value="THIOREDOXIN_2"/>
    <property type="match status" value="1"/>
</dbReference>
<keyword evidence="1" id="KW-0472">Membrane</keyword>
<dbReference type="InterPro" id="IPR050553">
    <property type="entry name" value="Thioredoxin_ResA/DsbE_sf"/>
</dbReference>
<dbReference type="SUPFAM" id="SSF52833">
    <property type="entry name" value="Thioredoxin-like"/>
    <property type="match status" value="1"/>
</dbReference>
<evidence type="ECO:0000259" key="2">
    <source>
        <dbReference type="PROSITE" id="PS51352"/>
    </source>
</evidence>
<dbReference type="InterPro" id="IPR036249">
    <property type="entry name" value="Thioredoxin-like_sf"/>
</dbReference>
<dbReference type="InterPro" id="IPR013740">
    <property type="entry name" value="Redoxin"/>
</dbReference>
<accession>A0A2R7Y619</accession>
<keyword evidence="1" id="KW-0812">Transmembrane</keyword>
<dbReference type="Proteomes" id="UP000244066">
    <property type="component" value="Unassembled WGS sequence"/>
</dbReference>
<evidence type="ECO:0000313" key="3">
    <source>
        <dbReference type="EMBL" id="PUA32991.1"/>
    </source>
</evidence>
<dbReference type="PANTHER" id="PTHR42852:SF13">
    <property type="entry name" value="PROTEIN DIPZ"/>
    <property type="match status" value="1"/>
</dbReference>
<dbReference type="PANTHER" id="PTHR42852">
    <property type="entry name" value="THIOL:DISULFIDE INTERCHANGE PROTEIN DSBE"/>
    <property type="match status" value="1"/>
</dbReference>
<feature type="transmembrane region" description="Helical" evidence="1">
    <location>
        <begin position="152"/>
        <end position="174"/>
    </location>
</feature>
<comment type="caution">
    <text evidence="3">The sequence shown here is derived from an EMBL/GenBank/DDBJ whole genome shotgun (WGS) entry which is preliminary data.</text>
</comment>
<keyword evidence="1" id="KW-1133">Transmembrane helix</keyword>
<proteinExistence type="predicted"/>
<evidence type="ECO:0000256" key="1">
    <source>
        <dbReference type="SAM" id="Phobius"/>
    </source>
</evidence>
<dbReference type="Pfam" id="PF08534">
    <property type="entry name" value="Redoxin"/>
    <property type="match status" value="1"/>
</dbReference>
<evidence type="ECO:0000313" key="4">
    <source>
        <dbReference type="Proteomes" id="UP000244066"/>
    </source>
</evidence>
<dbReference type="InterPro" id="IPR013766">
    <property type="entry name" value="Thioredoxin_domain"/>
</dbReference>
<reference evidence="3 4" key="1">
    <citation type="submission" date="2017-04" db="EMBL/GenBank/DDBJ databases">
        <title>Draft Aigarchaeota genome from a New Zealand hot spring.</title>
        <authorList>
            <person name="Reysenbach A.-L."/>
            <person name="Donaho J.A."/>
            <person name="Gerhart J."/>
            <person name="Kelley J.F."/>
            <person name="Kouba K."/>
            <person name="Podar M."/>
            <person name="Stott M."/>
        </authorList>
    </citation>
    <scope>NUCLEOTIDE SEQUENCE [LARGE SCALE GENOMIC DNA]</scope>
    <source>
        <strain evidence="3">NZ13_MG1</strain>
    </source>
</reference>
<name>A0A2R7Y619_9ARCH</name>
<dbReference type="Gene3D" id="3.40.30.10">
    <property type="entry name" value="Glutaredoxin"/>
    <property type="match status" value="1"/>
</dbReference>
<dbReference type="CDD" id="cd02966">
    <property type="entry name" value="TlpA_like_family"/>
    <property type="match status" value="1"/>
</dbReference>
<dbReference type="AlphaFoldDB" id="A0A2R7Y619"/>
<gene>
    <name evidence="3" type="ORF">B9J98_02615</name>
</gene>
<organism evidence="3 4">
    <name type="scientific">Candidatus Terraquivivens tikiterensis</name>
    <dbReference type="NCBI Taxonomy" id="1980982"/>
    <lineage>
        <taxon>Archaea</taxon>
        <taxon>Nitrososphaerota</taxon>
        <taxon>Candidatus Wolframiiraptoraceae</taxon>
        <taxon>Candidatus Terraquivivens</taxon>
    </lineage>
</organism>